<evidence type="ECO:0000313" key="1">
    <source>
        <dbReference type="EMBL" id="MED6223174.1"/>
    </source>
</evidence>
<gene>
    <name evidence="1" type="ORF">PIB30_071415</name>
</gene>
<reference evidence="1 2" key="1">
    <citation type="journal article" date="2023" name="Plants (Basel)">
        <title>Bridging the Gap: Combining Genomics and Transcriptomics Approaches to Understand Stylosanthes scabra, an Orphan Legume from the Brazilian Caatinga.</title>
        <authorList>
            <person name="Ferreira-Neto J.R.C."/>
            <person name="da Silva M.D."/>
            <person name="Binneck E."/>
            <person name="de Melo N.F."/>
            <person name="da Silva R.H."/>
            <person name="de Melo A.L.T.M."/>
            <person name="Pandolfi V."/>
            <person name="Bustamante F.O."/>
            <person name="Brasileiro-Vidal A.C."/>
            <person name="Benko-Iseppon A.M."/>
        </authorList>
    </citation>
    <scope>NUCLEOTIDE SEQUENCE [LARGE SCALE GENOMIC DNA]</scope>
    <source>
        <tissue evidence="1">Leaves</tissue>
    </source>
</reference>
<protein>
    <submittedName>
        <fullName evidence="1">Uncharacterized protein</fullName>
    </submittedName>
</protein>
<keyword evidence="2" id="KW-1185">Reference proteome</keyword>
<accession>A0ABU6ZMF2</accession>
<comment type="caution">
    <text evidence="1">The sequence shown here is derived from an EMBL/GenBank/DDBJ whole genome shotgun (WGS) entry which is preliminary data.</text>
</comment>
<dbReference type="Proteomes" id="UP001341840">
    <property type="component" value="Unassembled WGS sequence"/>
</dbReference>
<sequence>MSGVSITNDDEPNDQTFKVIGKLVDLSIKGKEVLENRVKMVNMKGRDVERLSNEDVNDGDEALEMVKDKEDVAEVVQTKVFENTKSEEICVSNVDSEAGDYEDGKDLMSMLKEQNEI</sequence>
<organism evidence="1 2">
    <name type="scientific">Stylosanthes scabra</name>
    <dbReference type="NCBI Taxonomy" id="79078"/>
    <lineage>
        <taxon>Eukaryota</taxon>
        <taxon>Viridiplantae</taxon>
        <taxon>Streptophyta</taxon>
        <taxon>Embryophyta</taxon>
        <taxon>Tracheophyta</taxon>
        <taxon>Spermatophyta</taxon>
        <taxon>Magnoliopsida</taxon>
        <taxon>eudicotyledons</taxon>
        <taxon>Gunneridae</taxon>
        <taxon>Pentapetalae</taxon>
        <taxon>rosids</taxon>
        <taxon>fabids</taxon>
        <taxon>Fabales</taxon>
        <taxon>Fabaceae</taxon>
        <taxon>Papilionoideae</taxon>
        <taxon>50 kb inversion clade</taxon>
        <taxon>dalbergioids sensu lato</taxon>
        <taxon>Dalbergieae</taxon>
        <taxon>Pterocarpus clade</taxon>
        <taxon>Stylosanthes</taxon>
    </lineage>
</organism>
<evidence type="ECO:0000313" key="2">
    <source>
        <dbReference type="Proteomes" id="UP001341840"/>
    </source>
</evidence>
<name>A0ABU6ZMF2_9FABA</name>
<dbReference type="EMBL" id="JASCZI010272685">
    <property type="protein sequence ID" value="MED6223174.1"/>
    <property type="molecule type" value="Genomic_DNA"/>
</dbReference>
<proteinExistence type="predicted"/>